<evidence type="ECO:0000259" key="1">
    <source>
        <dbReference type="Pfam" id="PF01548"/>
    </source>
</evidence>
<protein>
    <submittedName>
        <fullName evidence="2">Transposase</fullName>
    </submittedName>
</protein>
<evidence type="ECO:0000313" key="3">
    <source>
        <dbReference type="Proteomes" id="UP000808388"/>
    </source>
</evidence>
<accession>A0A9D6QVY5</accession>
<reference evidence="2" key="1">
    <citation type="submission" date="2020-07" db="EMBL/GenBank/DDBJ databases">
        <title>Huge and variable diversity of episymbiotic CPR bacteria and DPANN archaea in groundwater ecosystems.</title>
        <authorList>
            <person name="He C.Y."/>
            <person name="Keren R."/>
            <person name="Whittaker M."/>
            <person name="Farag I.F."/>
            <person name="Doudna J."/>
            <person name="Cate J.H.D."/>
            <person name="Banfield J.F."/>
        </authorList>
    </citation>
    <scope>NUCLEOTIDE SEQUENCE</scope>
    <source>
        <strain evidence="2">NC_groundwater_972_Pr1_S-0.2um_49_27</strain>
    </source>
</reference>
<comment type="caution">
    <text evidence="2">The sequence shown here is derived from an EMBL/GenBank/DDBJ whole genome shotgun (WGS) entry which is preliminary data.</text>
</comment>
<dbReference type="Pfam" id="PF01548">
    <property type="entry name" value="DEDD_Tnp_IS110"/>
    <property type="match status" value="1"/>
</dbReference>
<dbReference type="GO" id="GO:0003677">
    <property type="term" value="F:DNA binding"/>
    <property type="evidence" value="ECO:0007669"/>
    <property type="project" value="InterPro"/>
</dbReference>
<dbReference type="AlphaFoldDB" id="A0A9D6QVY5"/>
<dbReference type="Proteomes" id="UP000808388">
    <property type="component" value="Unassembled WGS sequence"/>
</dbReference>
<feature type="domain" description="Transposase IS110-like N-terminal" evidence="1">
    <location>
        <begin position="12"/>
        <end position="101"/>
    </location>
</feature>
<organism evidence="2 3">
    <name type="scientific">Candidatus Sungiibacteriota bacterium</name>
    <dbReference type="NCBI Taxonomy" id="2750080"/>
    <lineage>
        <taxon>Bacteria</taxon>
        <taxon>Candidatus Sungiibacteriota</taxon>
    </lineage>
</organism>
<dbReference type="GO" id="GO:0004803">
    <property type="term" value="F:transposase activity"/>
    <property type="evidence" value="ECO:0007669"/>
    <property type="project" value="InterPro"/>
</dbReference>
<dbReference type="InterPro" id="IPR002525">
    <property type="entry name" value="Transp_IS110-like_N"/>
</dbReference>
<gene>
    <name evidence="2" type="ORF">HY220_04500</name>
</gene>
<dbReference type="GO" id="GO:0006313">
    <property type="term" value="P:DNA transposition"/>
    <property type="evidence" value="ECO:0007669"/>
    <property type="project" value="InterPro"/>
</dbReference>
<proteinExistence type="predicted"/>
<dbReference type="EMBL" id="JACQCQ010000018">
    <property type="protein sequence ID" value="MBI3627970.1"/>
    <property type="molecule type" value="Genomic_DNA"/>
</dbReference>
<sequence>MQTTNRSQTLFVGVDVHKDTHTAVGLSPFGEKVFEMTIGNEYADFISLIEKTKAEAKKTGLVPSFGLEDVHSWGERLSSFLVEERLPVRAVAPILVDHRRSKTTPSIG</sequence>
<name>A0A9D6QVY5_9BACT</name>
<evidence type="ECO:0000313" key="2">
    <source>
        <dbReference type="EMBL" id="MBI3627970.1"/>
    </source>
</evidence>